<evidence type="ECO:0000256" key="7">
    <source>
        <dbReference type="SAM" id="SignalP"/>
    </source>
</evidence>
<dbReference type="Gene3D" id="1.10.630.10">
    <property type="entry name" value="Cytochrome P450"/>
    <property type="match status" value="1"/>
</dbReference>
<evidence type="ECO:0000256" key="2">
    <source>
        <dbReference type="ARBA" id="ARBA00010617"/>
    </source>
</evidence>
<reference evidence="8 9" key="1">
    <citation type="submission" date="2015-03" db="EMBL/GenBank/DDBJ databases">
        <title>RNA-seq based gene annotation and comparative genomics of four Zymoseptoria species reveal species-specific pathogenicity related genes and transposable element activity.</title>
        <authorList>
            <person name="Grandaubert J."/>
            <person name="Bhattacharyya A."/>
            <person name="Stukenbrock E.H."/>
        </authorList>
    </citation>
    <scope>NUCLEOTIDE SEQUENCE [LARGE SCALE GENOMIC DNA]</scope>
    <source>
        <strain evidence="8 9">Zb18110</strain>
    </source>
</reference>
<dbReference type="InterPro" id="IPR050121">
    <property type="entry name" value="Cytochrome_P450_monoxygenase"/>
</dbReference>
<dbReference type="PROSITE" id="PS00086">
    <property type="entry name" value="CYTOCHROME_P450"/>
    <property type="match status" value="1"/>
</dbReference>
<dbReference type="SUPFAM" id="SSF48264">
    <property type="entry name" value="Cytochrome P450"/>
    <property type="match status" value="1"/>
</dbReference>
<dbReference type="PANTHER" id="PTHR24305:SF232">
    <property type="entry name" value="P450, PUTATIVE (EUROFUNG)-RELATED"/>
    <property type="match status" value="1"/>
</dbReference>
<dbReference type="Proteomes" id="UP000033647">
    <property type="component" value="Unassembled WGS sequence"/>
</dbReference>
<evidence type="ECO:0000313" key="9">
    <source>
        <dbReference type="Proteomes" id="UP000033647"/>
    </source>
</evidence>
<keyword evidence="4 5" id="KW-0408">Iron</keyword>
<dbReference type="PRINTS" id="PR00385">
    <property type="entry name" value="P450"/>
</dbReference>
<dbReference type="InterPro" id="IPR001128">
    <property type="entry name" value="Cyt_P450"/>
</dbReference>
<sequence>MGIISILLPSLAALLLFRWAISAWRAYNSPLSALPGPWYAPFTNVHLQIGFARGTVWRQVEAAHAKYGGMMRLGPRQIWVSDKVALKQIISQIDLNKVMMYAEMSRDKNSAGLFGEVRPNEHKRLRKLMTPAFTVGYLDQMDHLFQKPVEDMMNLYKSNMKPEAAVGGMKVNLMTDLHKIALEVIGECAFGRGFGSVAPDTEPEPGFSKEQWQKIPDNIAKGLSMRYAIVFLKRSLRKLGIHMEFDWPAEMVAAIDSVITRRRAGHEAGRQDLVQHLIDNGVRPDNGQKMSARDILDQLSELMLAGAETTSATMCYFMMELARNPDVRKKLFKGLPALGLDDPLITGVEVRQDPRFAYLTACMQENLRMHPIASEFGRRTTDKPVVLNGFEVPPYTVVSASYRALHYNEEYWPQPHRFWPERFLPIDHPLKGGAPNADTSAYYPFSSGKHSCVGMNFAWHEMRVVLANYFARFDITEEPGQKEDIRQYITMQFHDGNWNARLYPRL</sequence>
<dbReference type="STRING" id="1047168.A0A0F4GNJ0"/>
<feature type="chain" id="PRO_5002469049" evidence="7">
    <location>
        <begin position="27"/>
        <end position="506"/>
    </location>
</feature>
<keyword evidence="7" id="KW-0732">Signal</keyword>
<dbReference type="AlphaFoldDB" id="A0A0F4GNJ0"/>
<dbReference type="InterPro" id="IPR036396">
    <property type="entry name" value="Cyt_P450_sf"/>
</dbReference>
<dbReference type="GO" id="GO:0004497">
    <property type="term" value="F:monooxygenase activity"/>
    <property type="evidence" value="ECO:0007669"/>
    <property type="project" value="UniProtKB-KW"/>
</dbReference>
<evidence type="ECO:0000313" key="8">
    <source>
        <dbReference type="EMBL" id="KJX98979.1"/>
    </source>
</evidence>
<feature type="signal peptide" evidence="7">
    <location>
        <begin position="1"/>
        <end position="26"/>
    </location>
</feature>
<dbReference type="GO" id="GO:0005506">
    <property type="term" value="F:iron ion binding"/>
    <property type="evidence" value="ECO:0007669"/>
    <property type="project" value="InterPro"/>
</dbReference>
<name>A0A0F4GNJ0_9PEZI</name>
<feature type="binding site" description="axial binding residue" evidence="5">
    <location>
        <position position="452"/>
    </location>
    <ligand>
        <name>heme</name>
        <dbReference type="ChEBI" id="CHEBI:30413"/>
    </ligand>
    <ligandPart>
        <name>Fe</name>
        <dbReference type="ChEBI" id="CHEBI:18248"/>
    </ligandPart>
</feature>
<keyword evidence="9" id="KW-1185">Reference proteome</keyword>
<evidence type="ECO:0000256" key="4">
    <source>
        <dbReference type="ARBA" id="ARBA00023004"/>
    </source>
</evidence>
<evidence type="ECO:0000256" key="1">
    <source>
        <dbReference type="ARBA" id="ARBA00001971"/>
    </source>
</evidence>
<evidence type="ECO:0000256" key="5">
    <source>
        <dbReference type="PIRSR" id="PIRSR602401-1"/>
    </source>
</evidence>
<dbReference type="InterPro" id="IPR017972">
    <property type="entry name" value="Cyt_P450_CS"/>
</dbReference>
<dbReference type="OrthoDB" id="655030at2759"/>
<keyword evidence="3 5" id="KW-0479">Metal-binding</keyword>
<gene>
    <name evidence="8" type="ORF">TI39_contig379g00003</name>
</gene>
<keyword evidence="6" id="KW-0560">Oxidoreductase</keyword>
<organism evidence="8 9">
    <name type="scientific">Zymoseptoria brevis</name>
    <dbReference type="NCBI Taxonomy" id="1047168"/>
    <lineage>
        <taxon>Eukaryota</taxon>
        <taxon>Fungi</taxon>
        <taxon>Dikarya</taxon>
        <taxon>Ascomycota</taxon>
        <taxon>Pezizomycotina</taxon>
        <taxon>Dothideomycetes</taxon>
        <taxon>Dothideomycetidae</taxon>
        <taxon>Mycosphaerellales</taxon>
        <taxon>Mycosphaerellaceae</taxon>
        <taxon>Zymoseptoria</taxon>
    </lineage>
</organism>
<comment type="similarity">
    <text evidence="2 6">Belongs to the cytochrome P450 family.</text>
</comment>
<dbReference type="CDD" id="cd00302">
    <property type="entry name" value="cytochrome_P450"/>
    <property type="match status" value="1"/>
</dbReference>
<evidence type="ECO:0000256" key="3">
    <source>
        <dbReference type="ARBA" id="ARBA00022723"/>
    </source>
</evidence>
<dbReference type="Pfam" id="PF00067">
    <property type="entry name" value="p450"/>
    <property type="match status" value="1"/>
</dbReference>
<dbReference type="InterPro" id="IPR002401">
    <property type="entry name" value="Cyt_P450_E_grp-I"/>
</dbReference>
<dbReference type="PANTHER" id="PTHR24305">
    <property type="entry name" value="CYTOCHROME P450"/>
    <property type="match status" value="1"/>
</dbReference>
<proteinExistence type="inferred from homology"/>
<evidence type="ECO:0000256" key="6">
    <source>
        <dbReference type="RuleBase" id="RU000461"/>
    </source>
</evidence>
<keyword evidence="6" id="KW-0503">Monooxygenase</keyword>
<dbReference type="GO" id="GO:0016705">
    <property type="term" value="F:oxidoreductase activity, acting on paired donors, with incorporation or reduction of molecular oxygen"/>
    <property type="evidence" value="ECO:0007669"/>
    <property type="project" value="InterPro"/>
</dbReference>
<comment type="caution">
    <text evidence="8">The sequence shown here is derived from an EMBL/GenBank/DDBJ whole genome shotgun (WGS) entry which is preliminary data.</text>
</comment>
<dbReference type="EMBL" id="LAFY01000371">
    <property type="protein sequence ID" value="KJX98979.1"/>
    <property type="molecule type" value="Genomic_DNA"/>
</dbReference>
<dbReference type="GO" id="GO:0020037">
    <property type="term" value="F:heme binding"/>
    <property type="evidence" value="ECO:0007669"/>
    <property type="project" value="InterPro"/>
</dbReference>
<accession>A0A0F4GNJ0</accession>
<keyword evidence="5 6" id="KW-0349">Heme</keyword>
<dbReference type="PRINTS" id="PR00463">
    <property type="entry name" value="EP450I"/>
</dbReference>
<comment type="cofactor">
    <cofactor evidence="1 5">
        <name>heme</name>
        <dbReference type="ChEBI" id="CHEBI:30413"/>
    </cofactor>
</comment>
<protein>
    <submittedName>
        <fullName evidence="8">Cytochrome p450 like protein</fullName>
    </submittedName>
</protein>